<protein>
    <submittedName>
        <fullName evidence="3">Uncharacterized protein</fullName>
    </submittedName>
</protein>
<reference evidence="3" key="1">
    <citation type="submission" date="2015-07" db="EMBL/GenBank/DDBJ databases">
        <title>MeaNS - Measles Nucleotide Surveillance Program.</title>
        <authorList>
            <person name="Tran T."/>
            <person name="Druce J."/>
        </authorList>
    </citation>
    <scope>NUCLEOTIDE SEQUENCE</scope>
    <source>
        <strain evidence="3">UCB-OBI-ISO-001</strain>
        <tissue evidence="3">Gonad</tissue>
    </source>
</reference>
<gene>
    <name evidence="3" type="ORF">OCBIM_22014616mg</name>
</gene>
<evidence type="ECO:0000256" key="2">
    <source>
        <dbReference type="SAM" id="Phobius"/>
    </source>
</evidence>
<keyword evidence="2" id="KW-1133">Transmembrane helix</keyword>
<proteinExistence type="predicted"/>
<keyword evidence="2" id="KW-0472">Membrane</keyword>
<sequence>MTLYKLIYYHQLFISVGGVTFGIKTRLFRVRHSLKFFHSFLFLIYVNMTRLFPICLLFLIEVIALMEADEDDCRKPDGNCVGKGKKWTSLDEGECWTHECRIFGMKRIRILSISGGNCNETTTTIPTKNRKQKKTRLPITEETEDNGSTGPIFYRSMKR</sequence>
<evidence type="ECO:0000256" key="1">
    <source>
        <dbReference type="SAM" id="MobiDB-lite"/>
    </source>
</evidence>
<evidence type="ECO:0000313" key="3">
    <source>
        <dbReference type="EMBL" id="KOF99587.1"/>
    </source>
</evidence>
<dbReference type="AlphaFoldDB" id="A0A0L8IDN6"/>
<feature type="transmembrane region" description="Helical" evidence="2">
    <location>
        <begin position="6"/>
        <end position="28"/>
    </location>
</feature>
<name>A0A0L8IDN6_OCTBM</name>
<accession>A0A0L8IDN6</accession>
<organism evidence="3">
    <name type="scientific">Octopus bimaculoides</name>
    <name type="common">California two-spotted octopus</name>
    <dbReference type="NCBI Taxonomy" id="37653"/>
    <lineage>
        <taxon>Eukaryota</taxon>
        <taxon>Metazoa</taxon>
        <taxon>Spiralia</taxon>
        <taxon>Lophotrochozoa</taxon>
        <taxon>Mollusca</taxon>
        <taxon>Cephalopoda</taxon>
        <taxon>Coleoidea</taxon>
        <taxon>Octopodiformes</taxon>
        <taxon>Octopoda</taxon>
        <taxon>Incirrata</taxon>
        <taxon>Octopodidae</taxon>
        <taxon>Octopus</taxon>
    </lineage>
</organism>
<feature type="region of interest" description="Disordered" evidence="1">
    <location>
        <begin position="122"/>
        <end position="150"/>
    </location>
</feature>
<feature type="transmembrane region" description="Helical" evidence="2">
    <location>
        <begin position="40"/>
        <end position="66"/>
    </location>
</feature>
<dbReference type="OrthoDB" id="10400558at2759"/>
<dbReference type="EMBL" id="KQ415934">
    <property type="protein sequence ID" value="KOF99587.1"/>
    <property type="molecule type" value="Genomic_DNA"/>
</dbReference>
<keyword evidence="2" id="KW-0812">Transmembrane</keyword>